<keyword evidence="7" id="KW-0645">Protease</keyword>
<dbReference type="Gene3D" id="3.40.710.10">
    <property type="entry name" value="DD-peptidase/beta-lactamase superfamily"/>
    <property type="match status" value="2"/>
</dbReference>
<keyword evidence="8" id="KW-0328">Glycosyltransferase</keyword>
<dbReference type="InterPro" id="IPR050396">
    <property type="entry name" value="Glycosyltr_51/Transpeptidase"/>
</dbReference>
<comment type="pathway">
    <text evidence="2">Cell wall biogenesis; peptidoglycan biosynthesis.</text>
</comment>
<keyword evidence="11" id="KW-0133">Cell shape</keyword>
<keyword evidence="18" id="KW-0812">Transmembrane</keyword>
<keyword evidence="5" id="KW-1003">Cell membrane</keyword>
<keyword evidence="12" id="KW-0573">Peptidoglycan synthesis</keyword>
<evidence type="ECO:0000256" key="14">
    <source>
        <dbReference type="ARBA" id="ARBA00023268"/>
    </source>
</evidence>
<comment type="catalytic activity">
    <reaction evidence="17">
        <text>[GlcNAc-(1-&gt;4)-Mur2Ac(oyl-L-Ala-gamma-D-Glu-L-Lys-D-Ala-D-Ala)](n)-di-trans,octa-cis-undecaprenyl diphosphate + beta-D-GlcNAc-(1-&gt;4)-Mur2Ac(oyl-L-Ala-gamma-D-Glu-L-Lys-D-Ala-D-Ala)-di-trans,octa-cis-undecaprenyl diphosphate = [GlcNAc-(1-&gt;4)-Mur2Ac(oyl-L-Ala-gamma-D-Glu-L-Lys-D-Ala-D-Ala)](n+1)-di-trans,octa-cis-undecaprenyl diphosphate + di-trans,octa-cis-undecaprenyl diphosphate + H(+)</text>
        <dbReference type="Rhea" id="RHEA:23708"/>
        <dbReference type="Rhea" id="RHEA-COMP:9602"/>
        <dbReference type="Rhea" id="RHEA-COMP:9603"/>
        <dbReference type="ChEBI" id="CHEBI:15378"/>
        <dbReference type="ChEBI" id="CHEBI:58405"/>
        <dbReference type="ChEBI" id="CHEBI:60033"/>
        <dbReference type="ChEBI" id="CHEBI:78435"/>
        <dbReference type="EC" id="2.4.99.28"/>
    </reaction>
</comment>
<evidence type="ECO:0000256" key="7">
    <source>
        <dbReference type="ARBA" id="ARBA00022670"/>
    </source>
</evidence>
<dbReference type="KEGG" id="cher:DK880_00093"/>
<dbReference type="GO" id="GO:0008360">
    <property type="term" value="P:regulation of cell shape"/>
    <property type="evidence" value="ECO:0007669"/>
    <property type="project" value="UniProtKB-KW"/>
</dbReference>
<evidence type="ECO:0000256" key="1">
    <source>
        <dbReference type="ARBA" id="ARBA00004236"/>
    </source>
</evidence>
<keyword evidence="15" id="KW-0961">Cell wall biogenesis/degradation</keyword>
<dbReference type="GO" id="GO:0006508">
    <property type="term" value="P:proteolysis"/>
    <property type="evidence" value="ECO:0007669"/>
    <property type="project" value="UniProtKB-KW"/>
</dbReference>
<evidence type="ECO:0000256" key="9">
    <source>
        <dbReference type="ARBA" id="ARBA00022679"/>
    </source>
</evidence>
<dbReference type="GO" id="GO:0009002">
    <property type="term" value="F:serine-type D-Ala-D-Ala carboxypeptidase activity"/>
    <property type="evidence" value="ECO:0007669"/>
    <property type="project" value="UniProtKB-EC"/>
</dbReference>
<sequence>MKEQKIIRRIWLFFCMGVLIVPLYLFSVQVDFCNLYGGMPSTALLENPQSALSSELYSADGVLLGKYFRDNRSPIDYEMLSPNIIQALIASEDCRFREHAGIDLRGLARAFFLSVLLRRNRGGGSTLTQQLAKNLFAIRKEVNYEGKCASIPSLRMLVHKTKEWILAVQLERTYTKEEILTMYLNTVTFGNNTYGIKVAVRTFFNKTAAELHVEEAALLVGLLRASTRYNPILHPDKAKYIRNVVLAQMVKHNFIKQAEYDLLCEMPIELHYQEENYEQGIAPYFRAVVRDFLLKWTVENGYDLYADGLRIYTTLDSRIQSHAETAVKEHMAQLQHKFDDHWKGANPWIYENGTEMEDYVETAIQKSDFYKQLVQKHRGDLGAVHAALHTAVPTTLFTWEGPIQVNLTPWEAFKHHRKMLQSGCMAMDPHTGHIKAWVGGINYKHFQYDHVKQGKRQAGSTFKPIVYTVALDNGYLPGDVVVDEPVTFSLPNGETWTGKNAWNYFSGKKLTLRYAMANSYNSITSYLVKALGPELIVNYAHNMGIKGALEAVPSIGLGCSDVSIYEMVSAYATFLNKGVWTEPFFITRIEDKYGNVLQTFIPQNREVMHEDTAALMTYMLQGSLDEGALRGVSPELRKDNEIAGKSGTTSNHSDGWFIGLSQNLCIGVWVGGEDRCIHFRDFANGSGSQTARPIWEKFMLKLYEDRALGYKKAPLVDRSSVSDKVKQIIQIADQEKRQADANSAVNSENYTHKQNKINKEMLDVNKIF</sequence>
<evidence type="ECO:0000313" key="22">
    <source>
        <dbReference type="Proteomes" id="UP000245872"/>
    </source>
</evidence>
<dbReference type="Proteomes" id="UP000245872">
    <property type="component" value="Chromosome"/>
</dbReference>
<organism evidence="21 22">
    <name type="scientific">Candidatus Cardinium hertigii</name>
    <dbReference type="NCBI Taxonomy" id="247481"/>
    <lineage>
        <taxon>Bacteria</taxon>
        <taxon>Pseudomonadati</taxon>
        <taxon>Bacteroidota</taxon>
        <taxon>Cytophagia</taxon>
        <taxon>Cytophagales</taxon>
        <taxon>Amoebophilaceae</taxon>
        <taxon>Candidatus Cardinium</taxon>
    </lineage>
</organism>
<evidence type="ECO:0000256" key="17">
    <source>
        <dbReference type="ARBA" id="ARBA00049902"/>
    </source>
</evidence>
<evidence type="ECO:0000256" key="10">
    <source>
        <dbReference type="ARBA" id="ARBA00022801"/>
    </source>
</evidence>
<keyword evidence="10" id="KW-0378">Hydrolase</keyword>
<dbReference type="GO" id="GO:0005886">
    <property type="term" value="C:plasma membrane"/>
    <property type="evidence" value="ECO:0007669"/>
    <property type="project" value="UniProtKB-SubCell"/>
</dbReference>
<evidence type="ECO:0000256" key="12">
    <source>
        <dbReference type="ARBA" id="ARBA00022984"/>
    </source>
</evidence>
<dbReference type="Gene3D" id="1.10.3810.10">
    <property type="entry name" value="Biosynthetic peptidoglycan transglycosylase-like"/>
    <property type="match status" value="1"/>
</dbReference>
<dbReference type="GO" id="GO:0008658">
    <property type="term" value="F:penicillin binding"/>
    <property type="evidence" value="ECO:0007669"/>
    <property type="project" value="InterPro"/>
</dbReference>
<keyword evidence="9" id="KW-0808">Transferase</keyword>
<feature type="domain" description="Penicillin-binding protein transpeptidase" evidence="19">
    <location>
        <begin position="424"/>
        <end position="659"/>
    </location>
</feature>
<keyword evidence="13 18" id="KW-0472">Membrane</keyword>
<protein>
    <submittedName>
        <fullName evidence="21">Penicillin-binding protein 1A</fullName>
    </submittedName>
</protein>
<evidence type="ECO:0000256" key="5">
    <source>
        <dbReference type="ARBA" id="ARBA00022475"/>
    </source>
</evidence>
<dbReference type="InterPro" id="IPR023346">
    <property type="entry name" value="Lysozyme-like_dom_sf"/>
</dbReference>
<evidence type="ECO:0000256" key="2">
    <source>
        <dbReference type="ARBA" id="ARBA00004752"/>
    </source>
</evidence>
<dbReference type="GO" id="GO:0030288">
    <property type="term" value="C:outer membrane-bounded periplasmic space"/>
    <property type="evidence" value="ECO:0007669"/>
    <property type="project" value="TreeGrafter"/>
</dbReference>
<proteinExistence type="inferred from homology"/>
<dbReference type="Pfam" id="PF00912">
    <property type="entry name" value="Transgly"/>
    <property type="match status" value="1"/>
</dbReference>
<comment type="similarity">
    <text evidence="3">In the C-terminal section; belongs to the transpeptidase family.</text>
</comment>
<evidence type="ECO:0000256" key="13">
    <source>
        <dbReference type="ARBA" id="ARBA00023136"/>
    </source>
</evidence>
<feature type="domain" description="Glycosyl transferase family 51" evidence="20">
    <location>
        <begin position="64"/>
        <end position="249"/>
    </location>
</feature>
<keyword evidence="6" id="KW-0121">Carboxypeptidase</keyword>
<evidence type="ECO:0000256" key="18">
    <source>
        <dbReference type="SAM" id="Phobius"/>
    </source>
</evidence>
<evidence type="ECO:0000256" key="15">
    <source>
        <dbReference type="ARBA" id="ARBA00023316"/>
    </source>
</evidence>
<dbReference type="PANTHER" id="PTHR32282:SF11">
    <property type="entry name" value="PENICILLIN-BINDING PROTEIN 1B"/>
    <property type="match status" value="1"/>
</dbReference>
<dbReference type="InterPro" id="IPR012338">
    <property type="entry name" value="Beta-lactam/transpept-like"/>
</dbReference>
<dbReference type="GO" id="GO:0071555">
    <property type="term" value="P:cell wall organization"/>
    <property type="evidence" value="ECO:0007669"/>
    <property type="project" value="UniProtKB-KW"/>
</dbReference>
<dbReference type="OrthoDB" id="9766909at2"/>
<dbReference type="SUPFAM" id="SSF53955">
    <property type="entry name" value="Lysozyme-like"/>
    <property type="match status" value="1"/>
</dbReference>
<dbReference type="AlphaFoldDB" id="A0A2Z3LHB4"/>
<keyword evidence="14" id="KW-0511">Multifunctional enzyme</keyword>
<name>A0A2Z3LHB4_9BACT</name>
<evidence type="ECO:0000259" key="20">
    <source>
        <dbReference type="Pfam" id="PF00912"/>
    </source>
</evidence>
<dbReference type="InterPro" id="IPR001460">
    <property type="entry name" value="PCN-bd_Tpept"/>
</dbReference>
<evidence type="ECO:0000313" key="21">
    <source>
        <dbReference type="EMBL" id="AWN81430.1"/>
    </source>
</evidence>
<dbReference type="SUPFAM" id="SSF56601">
    <property type="entry name" value="beta-lactamase/transpeptidase-like"/>
    <property type="match status" value="1"/>
</dbReference>
<evidence type="ECO:0000259" key="19">
    <source>
        <dbReference type="Pfam" id="PF00905"/>
    </source>
</evidence>
<evidence type="ECO:0000256" key="3">
    <source>
        <dbReference type="ARBA" id="ARBA00007090"/>
    </source>
</evidence>
<dbReference type="InterPro" id="IPR001264">
    <property type="entry name" value="Glyco_trans_51"/>
</dbReference>
<accession>A0A2Z3LHB4</accession>
<feature type="transmembrane region" description="Helical" evidence="18">
    <location>
        <begin position="7"/>
        <end position="26"/>
    </location>
</feature>
<gene>
    <name evidence="21" type="primary">mrcA</name>
    <name evidence="21" type="ORF">DK880_00093</name>
</gene>
<dbReference type="GO" id="GO:0009252">
    <property type="term" value="P:peptidoglycan biosynthetic process"/>
    <property type="evidence" value="ECO:0007669"/>
    <property type="project" value="UniProtKB-KW"/>
</dbReference>
<keyword evidence="18" id="KW-1133">Transmembrane helix</keyword>
<evidence type="ECO:0000256" key="11">
    <source>
        <dbReference type="ARBA" id="ARBA00022960"/>
    </source>
</evidence>
<evidence type="ECO:0000256" key="6">
    <source>
        <dbReference type="ARBA" id="ARBA00022645"/>
    </source>
</evidence>
<dbReference type="InterPro" id="IPR036950">
    <property type="entry name" value="PBP_transglycosylase"/>
</dbReference>
<dbReference type="PANTHER" id="PTHR32282">
    <property type="entry name" value="BINDING PROTEIN TRANSPEPTIDASE, PUTATIVE-RELATED"/>
    <property type="match status" value="1"/>
</dbReference>
<comment type="subcellular location">
    <subcellularLocation>
        <location evidence="1">Cell membrane</location>
    </subcellularLocation>
</comment>
<comment type="catalytic activity">
    <reaction evidence="16">
        <text>Preferential cleavage: (Ac)2-L-Lys-D-Ala-|-D-Ala. Also transpeptidation of peptidyl-alanyl moieties that are N-acyl substituents of D-alanine.</text>
        <dbReference type="EC" id="3.4.16.4"/>
    </reaction>
</comment>
<reference evidence="21 22" key="1">
    <citation type="submission" date="2018-05" db="EMBL/GenBank/DDBJ databases">
        <title>Candidatus Cardinium hertigii Genome Assembly.</title>
        <authorList>
            <person name="Showmaker K.C."/>
            <person name="Walden K.O."/>
            <person name="Fields C.J."/>
            <person name="Lambert K.N."/>
            <person name="Hudson M.E."/>
        </authorList>
    </citation>
    <scope>NUCLEOTIDE SEQUENCE [LARGE SCALE GENOMIC DNA]</scope>
    <source>
        <strain evidence="22">cHgTN10</strain>
    </source>
</reference>
<evidence type="ECO:0000256" key="4">
    <source>
        <dbReference type="ARBA" id="ARBA00007739"/>
    </source>
</evidence>
<dbReference type="EMBL" id="CP029619">
    <property type="protein sequence ID" value="AWN81430.1"/>
    <property type="molecule type" value="Genomic_DNA"/>
</dbReference>
<keyword evidence="22" id="KW-1185">Reference proteome</keyword>
<evidence type="ECO:0000256" key="16">
    <source>
        <dbReference type="ARBA" id="ARBA00034000"/>
    </source>
</evidence>
<evidence type="ECO:0000256" key="8">
    <source>
        <dbReference type="ARBA" id="ARBA00022676"/>
    </source>
</evidence>
<dbReference type="GO" id="GO:0008955">
    <property type="term" value="F:peptidoglycan glycosyltransferase activity"/>
    <property type="evidence" value="ECO:0007669"/>
    <property type="project" value="UniProtKB-EC"/>
</dbReference>
<dbReference type="Pfam" id="PF00905">
    <property type="entry name" value="Transpeptidase"/>
    <property type="match status" value="1"/>
</dbReference>
<comment type="similarity">
    <text evidence="4">In the N-terminal section; belongs to the glycosyltransferase 51 family.</text>
</comment>